<organism evidence="4 5">
    <name type="scientific">Halobacteriovorax vibrionivorans</name>
    <dbReference type="NCBI Taxonomy" id="2152716"/>
    <lineage>
        <taxon>Bacteria</taxon>
        <taxon>Pseudomonadati</taxon>
        <taxon>Bdellovibrionota</taxon>
        <taxon>Bacteriovoracia</taxon>
        <taxon>Bacteriovoracales</taxon>
        <taxon>Halobacteriovoraceae</taxon>
        <taxon>Halobacteriovorax</taxon>
    </lineage>
</organism>
<sequence>MKKLRNYRIKLKESDKVKCILYEMVGDSTSNAFRVKLDNISTTGIGILIGEYVDSTVFKVEIIYKNIRLLQTVKLRRYRPNFNNRGDNYLGLEFVEYEVENIMDLMTKLVASMSRLRLRDLMYDMVLNEAVAGNFDSSTIPDSEADKDQQVSTSMILDLFQIFKNYNNKIELIKLFVIEVQRIVKAKDARIFIVGHDEQTFSEFDFETSDVMELEYPIVGILEELYNNPRGIKSKFSQSLSSDEFFNMYEVVNNTTISTYMMCPIFDHNENIFGILNFSNKEKGELFTDNDLKQAMFLARVMGLLYFYDNAEVTNQLDYESENLDTNVAFHTSLGVSLFAKKAQAFLEQYSGHDVKTPVYVYGDEGSGKFHLCKKIAKSSSSENQHVEIINCFSKMDKKAVDLRIARIRDKVVNGNVIFKGLDKVSIVTAKYIINEVGNNESFRLLFTGSEYIEEIDIPSFKTISLNERKEDIIFFANYFISQYSLKNHTTKKRLSHEVAQMLIDYDWPGNIAELKACIARLMIFNKGSGSLSIRTSDITPLFENEGQPQISIDANDLNIKAFDEHDLSNQECADLYLYFYVAKKLKDGAVGLKSVASEMLIDYDDVVNRLENGSVVVKRLFNETVDRVELYLSNNVA</sequence>
<keyword evidence="2" id="KW-0067">ATP-binding</keyword>
<evidence type="ECO:0000259" key="3">
    <source>
        <dbReference type="PROSITE" id="PS50045"/>
    </source>
</evidence>
<dbReference type="Pfam" id="PF25601">
    <property type="entry name" value="AAA_lid_14"/>
    <property type="match status" value="1"/>
</dbReference>
<evidence type="ECO:0000313" key="4">
    <source>
        <dbReference type="EMBL" id="RZF20533.1"/>
    </source>
</evidence>
<keyword evidence="1" id="KW-0547">Nucleotide-binding</keyword>
<evidence type="ECO:0000256" key="2">
    <source>
        <dbReference type="ARBA" id="ARBA00022840"/>
    </source>
</evidence>
<accession>A0ABY0IC42</accession>
<dbReference type="Proteomes" id="UP000443582">
    <property type="component" value="Unassembled WGS sequence"/>
</dbReference>
<dbReference type="EMBL" id="QDKL01000003">
    <property type="protein sequence ID" value="RZF20533.1"/>
    <property type="molecule type" value="Genomic_DNA"/>
</dbReference>
<dbReference type="PANTHER" id="PTHR32071">
    <property type="entry name" value="TRANSCRIPTIONAL REGULATORY PROTEIN"/>
    <property type="match status" value="1"/>
</dbReference>
<dbReference type="InterPro" id="IPR002078">
    <property type="entry name" value="Sigma_54_int"/>
</dbReference>
<dbReference type="InterPro" id="IPR029016">
    <property type="entry name" value="GAF-like_dom_sf"/>
</dbReference>
<dbReference type="RefSeq" id="WP_115362440.1">
    <property type="nucleotide sequence ID" value="NZ_QDKL01000003.1"/>
</dbReference>
<keyword evidence="5" id="KW-1185">Reference proteome</keyword>
<protein>
    <recommendedName>
        <fullName evidence="3">Sigma-54 factor interaction domain-containing protein</fullName>
    </recommendedName>
</protein>
<dbReference type="SUPFAM" id="SSF52540">
    <property type="entry name" value="P-loop containing nucleoside triphosphate hydrolases"/>
    <property type="match status" value="1"/>
</dbReference>
<dbReference type="SUPFAM" id="SSF55781">
    <property type="entry name" value="GAF domain-like"/>
    <property type="match status" value="1"/>
</dbReference>
<dbReference type="InterPro" id="IPR058031">
    <property type="entry name" value="AAA_lid_NorR"/>
</dbReference>
<dbReference type="Gene3D" id="3.30.450.40">
    <property type="match status" value="1"/>
</dbReference>
<comment type="caution">
    <text evidence="4">The sequence shown here is derived from an EMBL/GenBank/DDBJ whole genome shotgun (WGS) entry which is preliminary data.</text>
</comment>
<reference evidence="5" key="1">
    <citation type="journal article" date="2019" name="Int. J. Syst. Evol. Microbiol.">
        <title>Halobacteriovorax valvorus sp. nov., a novel prokaryotic predator isolated from coastal seawater of China.</title>
        <authorList>
            <person name="Chen M.-X."/>
        </authorList>
    </citation>
    <scope>NUCLEOTIDE SEQUENCE [LARGE SCALE GENOMIC DNA]</scope>
    <source>
        <strain evidence="5">BL9</strain>
    </source>
</reference>
<proteinExistence type="predicted"/>
<name>A0ABY0IC42_9BACT</name>
<dbReference type="Gene3D" id="1.10.8.60">
    <property type="match status" value="1"/>
</dbReference>
<feature type="domain" description="Sigma-54 factor interaction" evidence="3">
    <location>
        <begin position="424"/>
        <end position="524"/>
    </location>
</feature>
<dbReference type="PROSITE" id="PS50045">
    <property type="entry name" value="SIGMA54_INTERACT_4"/>
    <property type="match status" value="1"/>
</dbReference>
<evidence type="ECO:0000256" key="1">
    <source>
        <dbReference type="ARBA" id="ARBA00022741"/>
    </source>
</evidence>
<evidence type="ECO:0000313" key="5">
    <source>
        <dbReference type="Proteomes" id="UP000443582"/>
    </source>
</evidence>
<dbReference type="InterPro" id="IPR027417">
    <property type="entry name" value="P-loop_NTPase"/>
</dbReference>
<gene>
    <name evidence="4" type="ORF">DAY19_11135</name>
</gene>